<evidence type="ECO:0000256" key="4">
    <source>
        <dbReference type="ARBA" id="ARBA00022679"/>
    </source>
</evidence>
<evidence type="ECO:0000256" key="6">
    <source>
        <dbReference type="ARBA" id="ARBA00022729"/>
    </source>
</evidence>
<keyword evidence="5" id="KW-0812">Transmembrane</keyword>
<dbReference type="InterPro" id="IPR011009">
    <property type="entry name" value="Kinase-like_dom_sf"/>
</dbReference>
<dbReference type="InterPro" id="IPR013320">
    <property type="entry name" value="ConA-like_dom_sf"/>
</dbReference>
<evidence type="ECO:0000256" key="11">
    <source>
        <dbReference type="ARBA" id="ARBA00022989"/>
    </source>
</evidence>
<keyword evidence="9" id="KW-0418">Kinase</keyword>
<evidence type="ECO:0000256" key="2">
    <source>
        <dbReference type="ARBA" id="ARBA00008536"/>
    </source>
</evidence>
<organism evidence="17 18">
    <name type="scientific">Brassica napus</name>
    <name type="common">Rape</name>
    <dbReference type="NCBI Taxonomy" id="3708"/>
    <lineage>
        <taxon>Eukaryota</taxon>
        <taxon>Viridiplantae</taxon>
        <taxon>Streptophyta</taxon>
        <taxon>Embryophyta</taxon>
        <taxon>Tracheophyta</taxon>
        <taxon>Spermatophyta</taxon>
        <taxon>Magnoliopsida</taxon>
        <taxon>eudicotyledons</taxon>
        <taxon>Gunneridae</taxon>
        <taxon>Pentapetalae</taxon>
        <taxon>rosids</taxon>
        <taxon>malvids</taxon>
        <taxon>Brassicales</taxon>
        <taxon>Brassicaceae</taxon>
        <taxon>Brassiceae</taxon>
        <taxon>Brassica</taxon>
    </lineage>
</organism>
<dbReference type="InterPro" id="IPR001220">
    <property type="entry name" value="Legume_lectin_dom"/>
</dbReference>
<evidence type="ECO:0000256" key="12">
    <source>
        <dbReference type="ARBA" id="ARBA00023136"/>
    </source>
</evidence>
<dbReference type="PROSITE" id="PS50011">
    <property type="entry name" value="PROTEIN_KINASE_DOM"/>
    <property type="match status" value="2"/>
</dbReference>
<dbReference type="PROSITE" id="PS00108">
    <property type="entry name" value="PROTEIN_KINASE_ST"/>
    <property type="match status" value="2"/>
</dbReference>
<reference evidence="17 18" key="1">
    <citation type="submission" date="2021-05" db="EMBL/GenBank/DDBJ databases">
        <title>Genome Assembly of Synthetic Allotetraploid Brassica napus Reveals Homoeologous Exchanges between Subgenomes.</title>
        <authorList>
            <person name="Davis J.T."/>
        </authorList>
    </citation>
    <scope>NUCLEOTIDE SEQUENCE [LARGE SCALE GENOMIC DNA]</scope>
    <source>
        <strain evidence="18">cv. Da-Ae</strain>
        <tissue evidence="17">Seedling</tissue>
    </source>
</reference>
<dbReference type="Pfam" id="PF00069">
    <property type="entry name" value="Pkinase"/>
    <property type="match status" value="2"/>
</dbReference>
<dbReference type="PROSITE" id="PS00107">
    <property type="entry name" value="PROTEIN_KINASE_ATP"/>
    <property type="match status" value="2"/>
</dbReference>
<comment type="similarity">
    <text evidence="2">In the N-terminal section; belongs to the leguminous lectin family.</text>
</comment>
<dbReference type="InterPro" id="IPR050528">
    <property type="entry name" value="L-type_Lectin-RKs"/>
</dbReference>
<comment type="caution">
    <text evidence="17">The sequence shown here is derived from an EMBL/GenBank/DDBJ whole genome shotgun (WGS) entry which is preliminary data.</text>
</comment>
<keyword evidence="11" id="KW-1133">Transmembrane helix</keyword>
<dbReference type="InterPro" id="IPR017441">
    <property type="entry name" value="Protein_kinase_ATP_BS"/>
</dbReference>
<evidence type="ECO:0000256" key="1">
    <source>
        <dbReference type="ARBA" id="ARBA00004479"/>
    </source>
</evidence>
<keyword evidence="13" id="KW-0675">Receptor</keyword>
<evidence type="ECO:0000256" key="9">
    <source>
        <dbReference type="ARBA" id="ARBA00022777"/>
    </source>
</evidence>
<comment type="subcellular location">
    <subcellularLocation>
        <location evidence="1">Membrane</location>
        <topology evidence="1">Single-pass type I membrane protein</topology>
    </subcellularLocation>
</comment>
<dbReference type="InterPro" id="IPR008271">
    <property type="entry name" value="Ser/Thr_kinase_AS"/>
</dbReference>
<keyword evidence="6 15" id="KW-0732">Signal</keyword>
<feature type="domain" description="Protein kinase" evidence="16">
    <location>
        <begin position="657"/>
        <end position="941"/>
    </location>
</feature>
<feature type="binding site" evidence="14">
    <location>
        <position position="686"/>
    </location>
    <ligand>
        <name>ATP</name>
        <dbReference type="ChEBI" id="CHEBI:30616"/>
    </ligand>
</feature>
<sequence>MTMSHKILSQFIFIFVLFCCTDTSHGKLIMEESAGHMNGFTTLTNTKKNSYGQAFNDKPFPFKTSANGSLTSFSFTFFFAIVPEHKNKGSHGMAFVISPTRGIPGASPDQYLGIFNATNNGESSNQIIAVELDVHKDDEFGDIDDNHVGVNINGMKSIISAPAGYYDQKGEFKTLSLISGKLLRITILYSHEERRLNVTLSPPDETYHPKRPLLSLNQDLSPYLKEDMYVGFTASTGYIGAIHYMLMWYQYTLIIVPQLDFAIPIFPPYPMIESQKHKKVLEVLEEWEIECGPHRFAYSELFKATNGFKQILGEGGFGKVFKGTLPGSETKIAVKRVSRGSSQGMREYKEELYLVYDCMPNGSLDKYLYGSDQEQLSWSQRFKIIKDVASALSYLHHDWLQVVIHRDIKPANVLLDDKMNASLGDFGLAKLHERGHEVQTSRVAGTFGYMAPELVRTGRPTTGTDAVLPDWVVNRWERGDIEEAACERIRQDHDKGELELLLKLGVLCSHQAEEVRPDMSTVVKILEGVSELPDNVLDIVRTEKKEKWYENFSEVLDSTMESASNLNVTEPIASLERTNSNHIIAVELDIHKNDEFGDIDDNHVGININGMRSNISASAGYYDQKGEHKKVLEVLEEWEIECGPHRFAYKEFSKDTNGFKHLLGKGGFGQVFKGTLQGSETKIAVKRVSHGSSQGMREFMAEIATIGRLRHPNLVRLLGYCRYKEELYLVYDFMPNGSLDRYLYAESDQEQLTWDQRFKIIKDVSSALAYLHHGWLQVVVHRDIKPANVLIDDKMNASLGDFGLAKLYDQGSEAQTSRVAGTFGYMAPELMRTGRPTTGTDVYAFGVFMLEVSCGRKLFEPRAEPEEVVLADWTINRWENGDIECCVLTRLKRTEKMGKWYETYGSVLGTDMTTESAGNLTITERLTSVGSNQSYNQSMCL</sequence>
<keyword evidence="18" id="KW-1185">Reference proteome</keyword>
<evidence type="ECO:0000259" key="16">
    <source>
        <dbReference type="PROSITE" id="PS50011"/>
    </source>
</evidence>
<evidence type="ECO:0000256" key="10">
    <source>
        <dbReference type="ARBA" id="ARBA00022840"/>
    </source>
</evidence>
<dbReference type="SUPFAM" id="SSF49899">
    <property type="entry name" value="Concanavalin A-like lectins/glucanases"/>
    <property type="match status" value="2"/>
</dbReference>
<feature type="chain" id="PRO_5046930099" description="Protein kinase domain-containing protein" evidence="15">
    <location>
        <begin position="27"/>
        <end position="941"/>
    </location>
</feature>
<dbReference type="Pfam" id="PF00139">
    <property type="entry name" value="Lectin_legB"/>
    <property type="match status" value="2"/>
</dbReference>
<keyword evidence="10 14" id="KW-0067">ATP-binding</keyword>
<dbReference type="Gene3D" id="2.60.120.200">
    <property type="match status" value="2"/>
</dbReference>
<evidence type="ECO:0000256" key="14">
    <source>
        <dbReference type="PROSITE-ProRule" id="PRU10141"/>
    </source>
</evidence>
<dbReference type="Proteomes" id="UP000824890">
    <property type="component" value="Unassembled WGS sequence"/>
</dbReference>
<evidence type="ECO:0000313" key="18">
    <source>
        <dbReference type="Proteomes" id="UP000824890"/>
    </source>
</evidence>
<evidence type="ECO:0000256" key="15">
    <source>
        <dbReference type="SAM" id="SignalP"/>
    </source>
</evidence>
<feature type="signal peptide" evidence="15">
    <location>
        <begin position="1"/>
        <end position="26"/>
    </location>
</feature>
<proteinExistence type="inferred from homology"/>
<evidence type="ECO:0000256" key="5">
    <source>
        <dbReference type="ARBA" id="ARBA00022692"/>
    </source>
</evidence>
<feature type="domain" description="Protein kinase" evidence="16">
    <location>
        <begin position="306"/>
        <end position="585"/>
    </location>
</feature>
<accession>A0ABQ7ZPN4</accession>
<keyword evidence="8 14" id="KW-0547">Nucleotide-binding</keyword>
<dbReference type="EMBL" id="JAGKQM010000014">
    <property type="protein sequence ID" value="KAH0882207.1"/>
    <property type="molecule type" value="Genomic_DNA"/>
</dbReference>
<keyword evidence="4" id="KW-0808">Transferase</keyword>
<protein>
    <recommendedName>
        <fullName evidence="16">Protein kinase domain-containing protein</fullName>
    </recommendedName>
</protein>
<evidence type="ECO:0000256" key="8">
    <source>
        <dbReference type="ARBA" id="ARBA00022741"/>
    </source>
</evidence>
<gene>
    <name evidence="17" type="ORF">HID58_058303</name>
</gene>
<evidence type="ECO:0000256" key="7">
    <source>
        <dbReference type="ARBA" id="ARBA00022734"/>
    </source>
</evidence>
<keyword evidence="12" id="KW-0472">Membrane</keyword>
<dbReference type="PANTHER" id="PTHR27007">
    <property type="match status" value="1"/>
</dbReference>
<dbReference type="CDD" id="cd06899">
    <property type="entry name" value="lectin_legume_LecRK_Arcelin_ConA"/>
    <property type="match status" value="1"/>
</dbReference>
<dbReference type="InterPro" id="IPR000719">
    <property type="entry name" value="Prot_kinase_dom"/>
</dbReference>
<dbReference type="SUPFAM" id="SSF56112">
    <property type="entry name" value="Protein kinase-like (PK-like)"/>
    <property type="match status" value="2"/>
</dbReference>
<dbReference type="SMART" id="SM00220">
    <property type="entry name" value="S_TKc"/>
    <property type="match status" value="2"/>
</dbReference>
<keyword evidence="7" id="KW-0430">Lectin</keyword>
<evidence type="ECO:0000313" key="17">
    <source>
        <dbReference type="EMBL" id="KAH0882207.1"/>
    </source>
</evidence>
<dbReference type="Gene3D" id="1.10.510.10">
    <property type="entry name" value="Transferase(Phosphotransferase) domain 1"/>
    <property type="match status" value="2"/>
</dbReference>
<feature type="binding site" evidence="14">
    <location>
        <position position="335"/>
    </location>
    <ligand>
        <name>ATP</name>
        <dbReference type="ChEBI" id="CHEBI:30616"/>
    </ligand>
</feature>
<dbReference type="Gene3D" id="3.30.200.20">
    <property type="entry name" value="Phosphorylase Kinase, domain 1"/>
    <property type="match status" value="2"/>
</dbReference>
<evidence type="ECO:0000256" key="3">
    <source>
        <dbReference type="ARBA" id="ARBA00010217"/>
    </source>
</evidence>
<comment type="similarity">
    <text evidence="3">In the C-terminal section; belongs to the protein kinase superfamily. Ser/Thr protein kinase family.</text>
</comment>
<evidence type="ECO:0000256" key="13">
    <source>
        <dbReference type="ARBA" id="ARBA00023170"/>
    </source>
</evidence>
<name>A0ABQ7ZPN4_BRANA</name>